<dbReference type="EMBL" id="FNTL01000005">
    <property type="protein sequence ID" value="SEE80458.1"/>
    <property type="molecule type" value="Genomic_DNA"/>
</dbReference>
<name>A0A1H5LW24_RHOJO</name>
<feature type="compositionally biased region" description="Basic and acidic residues" evidence="1">
    <location>
        <begin position="132"/>
        <end position="143"/>
    </location>
</feature>
<dbReference type="Proteomes" id="UP000183407">
    <property type="component" value="Unassembled WGS sequence"/>
</dbReference>
<dbReference type="OrthoDB" id="2079357at2"/>
<gene>
    <name evidence="3" type="ORF">SAMN04490220_8411</name>
</gene>
<proteinExistence type="predicted"/>
<dbReference type="AlphaFoldDB" id="A0A1H5LW24"/>
<feature type="region of interest" description="Disordered" evidence="1">
    <location>
        <begin position="122"/>
        <end position="149"/>
    </location>
</feature>
<evidence type="ECO:0000259" key="2">
    <source>
        <dbReference type="Pfam" id="PF02342"/>
    </source>
</evidence>
<dbReference type="Gene3D" id="2.60.60.30">
    <property type="entry name" value="sav2460 like domains"/>
    <property type="match status" value="1"/>
</dbReference>
<evidence type="ECO:0000256" key="1">
    <source>
        <dbReference type="SAM" id="MobiDB-lite"/>
    </source>
</evidence>
<feature type="region of interest" description="Disordered" evidence="1">
    <location>
        <begin position="54"/>
        <end position="74"/>
    </location>
</feature>
<accession>A0A1H5LW24</accession>
<dbReference type="Pfam" id="PF02342">
    <property type="entry name" value="TerD"/>
    <property type="match status" value="1"/>
</dbReference>
<feature type="compositionally biased region" description="Basic and acidic residues" evidence="1">
    <location>
        <begin position="55"/>
        <end position="74"/>
    </location>
</feature>
<evidence type="ECO:0000313" key="4">
    <source>
        <dbReference type="Proteomes" id="UP000183407"/>
    </source>
</evidence>
<reference evidence="4" key="1">
    <citation type="submission" date="2016-10" db="EMBL/GenBank/DDBJ databases">
        <authorList>
            <person name="Varghese N."/>
        </authorList>
    </citation>
    <scope>NUCLEOTIDE SEQUENCE [LARGE SCALE GENOMIC DNA]</scope>
    <source>
        <strain evidence="4">DSM 44719</strain>
    </source>
</reference>
<sequence length="149" mass="16382">MQLRKGQNRALAASSATVTCRWRPIPDADADLSALLLTAGKLRSDADFVFYNQPHSRDGAIRPEGKRETGGLIEDRTSCSPWRQHRAPYFTSDVLGPLADTPLVGGHDSALRLSVFAVATRGGNPERRHRHDSAEYGHHHDGATEETEQ</sequence>
<organism evidence="3 4">
    <name type="scientific">Rhodococcus jostii</name>
    <dbReference type="NCBI Taxonomy" id="132919"/>
    <lineage>
        <taxon>Bacteria</taxon>
        <taxon>Bacillati</taxon>
        <taxon>Actinomycetota</taxon>
        <taxon>Actinomycetes</taxon>
        <taxon>Mycobacteriales</taxon>
        <taxon>Nocardiaceae</taxon>
        <taxon>Rhodococcus</taxon>
    </lineage>
</organism>
<evidence type="ECO:0000313" key="3">
    <source>
        <dbReference type="EMBL" id="SEE80458.1"/>
    </source>
</evidence>
<feature type="domain" description="TerD" evidence="2">
    <location>
        <begin position="1"/>
        <end position="71"/>
    </location>
</feature>
<protein>
    <submittedName>
        <fullName evidence="3">TerD domain-containing protein</fullName>
    </submittedName>
</protein>
<dbReference type="InterPro" id="IPR003325">
    <property type="entry name" value="TerD"/>
</dbReference>